<dbReference type="eggNOG" id="COG1216">
    <property type="taxonomic scope" value="Bacteria"/>
</dbReference>
<dbReference type="HOGENOM" id="CLU_775768_0_0_0"/>
<organism evidence="2 3">
    <name type="scientific">Pirellula staleyi (strain ATCC 27377 / DSM 6068 / ICPB 4128)</name>
    <name type="common">Pirella staleyi</name>
    <dbReference type="NCBI Taxonomy" id="530564"/>
    <lineage>
        <taxon>Bacteria</taxon>
        <taxon>Pseudomonadati</taxon>
        <taxon>Planctomycetota</taxon>
        <taxon>Planctomycetia</taxon>
        <taxon>Pirellulales</taxon>
        <taxon>Pirellulaceae</taxon>
        <taxon>Pirellula</taxon>
    </lineage>
</organism>
<dbReference type="STRING" id="530564.Psta_0820"/>
<evidence type="ECO:0000259" key="1">
    <source>
        <dbReference type="Pfam" id="PF00535"/>
    </source>
</evidence>
<evidence type="ECO:0000313" key="3">
    <source>
        <dbReference type="Proteomes" id="UP000001887"/>
    </source>
</evidence>
<name>D2R6C7_PIRSD</name>
<sequence>MSQPLATVVIVPRERFSLSIASLESVVANSPPGTPLVVVDGNSPHSIARGLAQRCEQHGIRLLRSDRYLAPNAARNLGAAHVRTRYVVFVDNDVMVEKQWLRPLVEMAESSGAWAVGPLYCQGLPTASEVHMAGGDLRLEATPAGHQLIESHRFLGRRVHDVRSELRPGPTENLEFHTMLMRMEYFDRFGPLDEKFTSMAEYVDALLPLHLAKLPVMLEPRSVITYVTPQRFAWDDLEYFQLRWSIEWVTKNIAHMQQKWNLEASDPYCERLLGFMRWHRPKILASLERRLSKWIGVQRASLWRKEYLVPWEKQYNSWRFSSRSCAPGARFSGEANRRYTRLVCEGTPVESDCETALESMQLAVSLTH</sequence>
<accession>D2R6C7</accession>
<keyword evidence="2" id="KW-0808">Transferase</keyword>
<evidence type="ECO:0000313" key="2">
    <source>
        <dbReference type="EMBL" id="ADB15505.1"/>
    </source>
</evidence>
<dbReference type="EMBL" id="CP001848">
    <property type="protein sequence ID" value="ADB15505.1"/>
    <property type="molecule type" value="Genomic_DNA"/>
</dbReference>
<reference evidence="2 3" key="1">
    <citation type="journal article" date="2009" name="Stand. Genomic Sci.">
        <title>Complete genome sequence of Pirellula staleyi type strain (ATCC 27377).</title>
        <authorList>
            <person name="Clum A."/>
            <person name="Tindall B.J."/>
            <person name="Sikorski J."/>
            <person name="Ivanova N."/>
            <person name="Mavrommatis K."/>
            <person name="Lucas S."/>
            <person name="Glavina del Rio T."/>
            <person name="Nolan M."/>
            <person name="Chen F."/>
            <person name="Tice H."/>
            <person name="Pitluck S."/>
            <person name="Cheng J.F."/>
            <person name="Chertkov O."/>
            <person name="Brettin T."/>
            <person name="Han C."/>
            <person name="Detter J.C."/>
            <person name="Kuske C."/>
            <person name="Bruce D."/>
            <person name="Goodwin L."/>
            <person name="Ovchinikova G."/>
            <person name="Pati A."/>
            <person name="Mikhailova N."/>
            <person name="Chen A."/>
            <person name="Palaniappan K."/>
            <person name="Land M."/>
            <person name="Hauser L."/>
            <person name="Chang Y.J."/>
            <person name="Jeffries C.D."/>
            <person name="Chain P."/>
            <person name="Rohde M."/>
            <person name="Goker M."/>
            <person name="Bristow J."/>
            <person name="Eisen J.A."/>
            <person name="Markowitz V."/>
            <person name="Hugenholtz P."/>
            <person name="Kyrpides N.C."/>
            <person name="Klenk H.P."/>
            <person name="Lapidus A."/>
        </authorList>
    </citation>
    <scope>NUCLEOTIDE SEQUENCE [LARGE SCALE GENOMIC DNA]</scope>
    <source>
        <strain evidence="3">ATCC 27377 / DSM 6068 / ICPB 4128</strain>
    </source>
</reference>
<dbReference type="Proteomes" id="UP000001887">
    <property type="component" value="Chromosome"/>
</dbReference>
<dbReference type="CAZy" id="GT2">
    <property type="family name" value="Glycosyltransferase Family 2"/>
</dbReference>
<dbReference type="InterPro" id="IPR001173">
    <property type="entry name" value="Glyco_trans_2-like"/>
</dbReference>
<dbReference type="PANTHER" id="PTHR43179">
    <property type="entry name" value="RHAMNOSYLTRANSFERASE WBBL"/>
    <property type="match status" value="1"/>
</dbReference>
<keyword evidence="3" id="KW-1185">Reference proteome</keyword>
<dbReference type="InterPro" id="IPR029044">
    <property type="entry name" value="Nucleotide-diphossugar_trans"/>
</dbReference>
<protein>
    <submittedName>
        <fullName evidence="2">Glycosyl transferase family 2</fullName>
    </submittedName>
</protein>
<dbReference type="AlphaFoldDB" id="D2R6C7"/>
<dbReference type="SUPFAM" id="SSF53448">
    <property type="entry name" value="Nucleotide-diphospho-sugar transferases"/>
    <property type="match status" value="1"/>
</dbReference>
<dbReference type="OrthoDB" id="8936324at2"/>
<dbReference type="PANTHER" id="PTHR43179:SF7">
    <property type="entry name" value="RHAMNOSYLTRANSFERASE WBBL"/>
    <property type="match status" value="1"/>
</dbReference>
<dbReference type="KEGG" id="psl:Psta_0820"/>
<dbReference type="Gene3D" id="3.90.550.10">
    <property type="entry name" value="Spore Coat Polysaccharide Biosynthesis Protein SpsA, Chain A"/>
    <property type="match status" value="1"/>
</dbReference>
<gene>
    <name evidence="2" type="ordered locus">Psta_0820</name>
</gene>
<dbReference type="GO" id="GO:0016740">
    <property type="term" value="F:transferase activity"/>
    <property type="evidence" value="ECO:0007669"/>
    <property type="project" value="UniProtKB-KW"/>
</dbReference>
<proteinExistence type="predicted"/>
<dbReference type="Pfam" id="PF00535">
    <property type="entry name" value="Glycos_transf_2"/>
    <property type="match status" value="1"/>
</dbReference>
<feature type="domain" description="Glycosyltransferase 2-like" evidence="1">
    <location>
        <begin position="21"/>
        <end position="117"/>
    </location>
</feature>